<evidence type="ECO:0000313" key="14">
    <source>
        <dbReference type="Proteomes" id="UP000799772"/>
    </source>
</evidence>
<keyword evidence="6" id="KW-0031">Aminopeptidase</keyword>
<dbReference type="Gene3D" id="3.90.230.10">
    <property type="entry name" value="Creatinase/methionine aminopeptidase superfamily"/>
    <property type="match status" value="1"/>
</dbReference>
<sequence>MTSSLRLLSSATRVRRRCIRPLCGSLLKTAQRQTRGLVSAAELQFGQPLHETHPHLLQPGELTPGITALEYAQRRERIAKALPANSIAILSASDLKYRSGVVFYEYHQDADFFYLTGFNEPEALAIIANHGTEGDYTFHLYVRPKDTKAELWEGARSGIQAAQDVFNADEVGDIANIPKILPDIINSARHVFTDIPTTLPDASSKFNGQYLNGLAHWRANSLPSLLQKSDKLTLHPLRKPMNELRVRKSEAEIANMRRVGKASALAFTEAMRNHFTTEKELGAFLDYKFKLNGCDGTAYVPVVAGGRNALSIHYVRNDDVLRDENLVLVDAGGEFGGYIADITRTFPVDASKKFTKAQSDLYAAVLEPQKKVVDLCHSNANLCLDDLHRVAESSLRDNLKALGFDMSNDAISVLFPHHVGHHIGLDVHDAPGFSRREKLVSGMCVTVEPGVYVPDDKRWPKHFRNIGIRIEDSVCIQEEHPMVLTAEAVKEIDDIEALGQSMT</sequence>
<dbReference type="InterPro" id="IPR000994">
    <property type="entry name" value="Pept_M24"/>
</dbReference>
<accession>A0A9P4ICZ4</accession>
<dbReference type="EMBL" id="ML978127">
    <property type="protein sequence ID" value="KAF2097728.1"/>
    <property type="molecule type" value="Genomic_DNA"/>
</dbReference>
<keyword evidence="6" id="KW-0645">Protease</keyword>
<keyword evidence="8" id="KW-0378">Hydrolase</keyword>
<evidence type="ECO:0000256" key="4">
    <source>
        <dbReference type="ARBA" id="ARBA00008766"/>
    </source>
</evidence>
<dbReference type="InterPro" id="IPR007865">
    <property type="entry name" value="Aminopep_P_N"/>
</dbReference>
<evidence type="ECO:0000256" key="10">
    <source>
        <dbReference type="ARBA" id="ARBA00023211"/>
    </source>
</evidence>
<dbReference type="Pfam" id="PF05195">
    <property type="entry name" value="AMP_N"/>
    <property type="match status" value="1"/>
</dbReference>
<evidence type="ECO:0000256" key="7">
    <source>
        <dbReference type="ARBA" id="ARBA00022723"/>
    </source>
</evidence>
<dbReference type="Proteomes" id="UP000799772">
    <property type="component" value="Unassembled WGS sequence"/>
</dbReference>
<dbReference type="OrthoDB" id="4215474at2759"/>
<evidence type="ECO:0000259" key="12">
    <source>
        <dbReference type="SMART" id="SM01011"/>
    </source>
</evidence>
<feature type="domain" description="Aminopeptidase P N-terminal" evidence="12">
    <location>
        <begin position="66"/>
        <end position="202"/>
    </location>
</feature>
<dbReference type="GO" id="GO:0070006">
    <property type="term" value="F:metalloaminopeptidase activity"/>
    <property type="evidence" value="ECO:0007669"/>
    <property type="project" value="InterPro"/>
</dbReference>
<dbReference type="InterPro" id="IPR036005">
    <property type="entry name" value="Creatinase/aminopeptidase-like"/>
</dbReference>
<dbReference type="InterPro" id="IPR029149">
    <property type="entry name" value="Creatin/AminoP/Spt16_N"/>
</dbReference>
<evidence type="ECO:0000256" key="5">
    <source>
        <dbReference type="ARBA" id="ARBA00012574"/>
    </source>
</evidence>
<keyword evidence="14" id="KW-1185">Reference proteome</keyword>
<comment type="similarity">
    <text evidence="4">Belongs to the peptidase M24B family.</text>
</comment>
<name>A0A9P4ICZ4_9PEZI</name>
<dbReference type="Pfam" id="PF00557">
    <property type="entry name" value="Peptidase_M24"/>
    <property type="match status" value="1"/>
</dbReference>
<dbReference type="PANTHER" id="PTHR43226">
    <property type="entry name" value="XAA-PRO AMINOPEPTIDASE 3"/>
    <property type="match status" value="1"/>
</dbReference>
<evidence type="ECO:0000256" key="2">
    <source>
        <dbReference type="ARBA" id="ARBA00001936"/>
    </source>
</evidence>
<evidence type="ECO:0000256" key="9">
    <source>
        <dbReference type="ARBA" id="ARBA00023049"/>
    </source>
</evidence>
<comment type="cofactor">
    <cofactor evidence="2">
        <name>Mn(2+)</name>
        <dbReference type="ChEBI" id="CHEBI:29035"/>
    </cofactor>
</comment>
<comment type="catalytic activity">
    <reaction evidence="1">
        <text>Release of any N-terminal amino acid, including proline, that is linked to proline, even from a dipeptide or tripeptide.</text>
        <dbReference type="EC" id="3.4.11.9"/>
    </reaction>
</comment>
<evidence type="ECO:0000256" key="1">
    <source>
        <dbReference type="ARBA" id="ARBA00001424"/>
    </source>
</evidence>
<dbReference type="SUPFAM" id="SSF55920">
    <property type="entry name" value="Creatinase/aminopeptidase"/>
    <property type="match status" value="1"/>
</dbReference>
<gene>
    <name evidence="13" type="ORF">NA57DRAFT_56915</name>
</gene>
<dbReference type="Gene3D" id="3.40.350.10">
    <property type="entry name" value="Creatinase/prolidase N-terminal domain"/>
    <property type="match status" value="1"/>
</dbReference>
<keyword evidence="9" id="KW-0482">Metalloprotease</keyword>
<dbReference type="InterPro" id="IPR052433">
    <property type="entry name" value="X-Pro_dipept-like"/>
</dbReference>
<dbReference type="SMART" id="SM01011">
    <property type="entry name" value="AMP_N"/>
    <property type="match status" value="1"/>
</dbReference>
<organism evidence="13 14">
    <name type="scientific">Rhizodiscina lignyota</name>
    <dbReference type="NCBI Taxonomy" id="1504668"/>
    <lineage>
        <taxon>Eukaryota</taxon>
        <taxon>Fungi</taxon>
        <taxon>Dikarya</taxon>
        <taxon>Ascomycota</taxon>
        <taxon>Pezizomycotina</taxon>
        <taxon>Dothideomycetes</taxon>
        <taxon>Pleosporomycetidae</taxon>
        <taxon>Aulographales</taxon>
        <taxon>Rhizodiscinaceae</taxon>
        <taxon>Rhizodiscina</taxon>
    </lineage>
</organism>
<dbReference type="SUPFAM" id="SSF53092">
    <property type="entry name" value="Creatinase/prolidase N-terminal domain"/>
    <property type="match status" value="1"/>
</dbReference>
<keyword evidence="10" id="KW-0464">Manganese</keyword>
<dbReference type="GO" id="GO:0006508">
    <property type="term" value="P:proteolysis"/>
    <property type="evidence" value="ECO:0007669"/>
    <property type="project" value="TreeGrafter"/>
</dbReference>
<dbReference type="PANTHER" id="PTHR43226:SF4">
    <property type="entry name" value="XAA-PRO AMINOPEPTIDASE 3"/>
    <property type="match status" value="1"/>
</dbReference>
<evidence type="ECO:0000256" key="8">
    <source>
        <dbReference type="ARBA" id="ARBA00022801"/>
    </source>
</evidence>
<evidence type="ECO:0000256" key="11">
    <source>
        <dbReference type="ARBA" id="ARBA00030849"/>
    </source>
</evidence>
<keyword evidence="7" id="KW-0479">Metal-binding</keyword>
<evidence type="ECO:0000313" key="13">
    <source>
        <dbReference type="EMBL" id="KAF2097728.1"/>
    </source>
</evidence>
<proteinExistence type="inferred from homology"/>
<dbReference type="GO" id="GO:0030145">
    <property type="term" value="F:manganese ion binding"/>
    <property type="evidence" value="ECO:0007669"/>
    <property type="project" value="InterPro"/>
</dbReference>
<dbReference type="EC" id="3.4.11.9" evidence="5"/>
<dbReference type="GO" id="GO:0005739">
    <property type="term" value="C:mitochondrion"/>
    <property type="evidence" value="ECO:0007669"/>
    <property type="project" value="TreeGrafter"/>
</dbReference>
<reference evidence="13" key="1">
    <citation type="journal article" date="2020" name="Stud. Mycol.">
        <title>101 Dothideomycetes genomes: a test case for predicting lifestyles and emergence of pathogens.</title>
        <authorList>
            <person name="Haridas S."/>
            <person name="Albert R."/>
            <person name="Binder M."/>
            <person name="Bloem J."/>
            <person name="Labutti K."/>
            <person name="Salamov A."/>
            <person name="Andreopoulos B."/>
            <person name="Baker S."/>
            <person name="Barry K."/>
            <person name="Bills G."/>
            <person name="Bluhm B."/>
            <person name="Cannon C."/>
            <person name="Castanera R."/>
            <person name="Culley D."/>
            <person name="Daum C."/>
            <person name="Ezra D."/>
            <person name="Gonzalez J."/>
            <person name="Henrissat B."/>
            <person name="Kuo A."/>
            <person name="Liang C."/>
            <person name="Lipzen A."/>
            <person name="Lutzoni F."/>
            <person name="Magnuson J."/>
            <person name="Mondo S."/>
            <person name="Nolan M."/>
            <person name="Ohm R."/>
            <person name="Pangilinan J."/>
            <person name="Park H.-J."/>
            <person name="Ramirez L."/>
            <person name="Alfaro M."/>
            <person name="Sun H."/>
            <person name="Tritt A."/>
            <person name="Yoshinaga Y."/>
            <person name="Zwiers L.-H."/>
            <person name="Turgeon B."/>
            <person name="Goodwin S."/>
            <person name="Spatafora J."/>
            <person name="Crous P."/>
            <person name="Grigoriev I."/>
        </authorList>
    </citation>
    <scope>NUCLEOTIDE SEQUENCE</scope>
    <source>
        <strain evidence="13">CBS 133067</strain>
    </source>
</reference>
<evidence type="ECO:0000256" key="6">
    <source>
        <dbReference type="ARBA" id="ARBA00022438"/>
    </source>
</evidence>
<comment type="caution">
    <text evidence="13">The sequence shown here is derived from an EMBL/GenBank/DDBJ whole genome shotgun (WGS) entry which is preliminary data.</text>
</comment>
<comment type="function">
    <text evidence="3">Catalyzes the removal of a penultimate prolyl residue from the N-termini of peptides.</text>
</comment>
<evidence type="ECO:0000256" key="3">
    <source>
        <dbReference type="ARBA" id="ARBA00002443"/>
    </source>
</evidence>
<protein>
    <recommendedName>
        <fullName evidence="5">Xaa-Pro aminopeptidase</fullName>
        <ecNumber evidence="5">3.4.11.9</ecNumber>
    </recommendedName>
    <alternativeName>
        <fullName evidence="11">Aminoacylproline aminopeptidase</fullName>
    </alternativeName>
</protein>
<dbReference type="AlphaFoldDB" id="A0A9P4ICZ4"/>